<reference evidence="1" key="1">
    <citation type="submission" date="2020-06" db="EMBL/GenBank/DDBJ databases">
        <title>Characterization of fructooligosaccharide metabolism and fructooligosaccharide-degrading enzymes in human commensal butyrate producers.</title>
        <authorList>
            <person name="Tanno H."/>
            <person name="Fujii T."/>
            <person name="Hirano K."/>
            <person name="Maeno S."/>
            <person name="Tonozuka T."/>
            <person name="Sakamoto M."/>
            <person name="Ohkuma M."/>
            <person name="Tochio T."/>
            <person name="Endo A."/>
        </authorList>
    </citation>
    <scope>NUCLEOTIDE SEQUENCE</scope>
    <source>
        <strain evidence="1">JCM 31265</strain>
    </source>
</reference>
<comment type="caution">
    <text evidence="1">The sequence shown here is derived from an EMBL/GenBank/DDBJ whole genome shotgun (WGS) entry which is preliminary data.</text>
</comment>
<dbReference type="AlphaFoldDB" id="A0AAI9K408"/>
<gene>
    <name evidence="1" type="ORF">COEU31_21240</name>
</gene>
<organism evidence="1 2">
    <name type="scientific">Coprococcus eutactus</name>
    <dbReference type="NCBI Taxonomy" id="33043"/>
    <lineage>
        <taxon>Bacteria</taxon>
        <taxon>Bacillati</taxon>
        <taxon>Bacillota</taxon>
        <taxon>Clostridia</taxon>
        <taxon>Lachnospirales</taxon>
        <taxon>Lachnospiraceae</taxon>
        <taxon>Coprococcus</taxon>
    </lineage>
</organism>
<evidence type="ECO:0000313" key="1">
    <source>
        <dbReference type="EMBL" id="GFO95078.1"/>
    </source>
</evidence>
<sequence>MSDHDMMPSSVRIDMAPSAFAILCAVFSKNERLNAILIQHTGSLHRFFIFHDILFVNKQK</sequence>
<dbReference type="Proteomes" id="UP000660047">
    <property type="component" value="Unassembled WGS sequence"/>
</dbReference>
<proteinExistence type="predicted"/>
<accession>A0AAI9K408</accession>
<dbReference type="EMBL" id="BLYL01000013">
    <property type="protein sequence ID" value="GFO95078.1"/>
    <property type="molecule type" value="Genomic_DNA"/>
</dbReference>
<evidence type="ECO:0000313" key="2">
    <source>
        <dbReference type="Proteomes" id="UP000660047"/>
    </source>
</evidence>
<name>A0AAI9K408_9FIRM</name>
<protein>
    <submittedName>
        <fullName evidence="1">Uncharacterized protein</fullName>
    </submittedName>
</protein>